<evidence type="ECO:0000313" key="4">
    <source>
        <dbReference type="EMBL" id="VDM47426.1"/>
    </source>
</evidence>
<dbReference type="PROSITE" id="PS00109">
    <property type="entry name" value="PROTEIN_KINASE_TYR"/>
    <property type="match status" value="1"/>
</dbReference>
<evidence type="ECO:0000256" key="2">
    <source>
        <dbReference type="ARBA" id="ARBA00022840"/>
    </source>
</evidence>
<dbReference type="GO" id="GO:0005524">
    <property type="term" value="F:ATP binding"/>
    <property type="evidence" value="ECO:0007669"/>
    <property type="project" value="UniProtKB-KW"/>
</dbReference>
<name>A0A183V5T5_TOXCA</name>
<sequence>MLAESDHIDAIRCFLAEARLLRHLNHPNILRSYGIIITAKPITMLLELCQTNLLHLLREKKGRIMSLTKLRFANEAASALAYLEANNYIHKDVAARNCLLNSNLCLKLSNFRYTLSKKCPSYLHTNPIQKINVKWMAPETMEQHIFTTKSDIWAYGVLLWEIYADGAEPYPNLSNLQVRALVMLKNYRMDPPKDMPTSIWSMVTNCWQRTPEHRPHFNELNRFVWRIRQRELRPRSCAGL</sequence>
<dbReference type="Proteomes" id="UP000050794">
    <property type="component" value="Unassembled WGS sequence"/>
</dbReference>
<dbReference type="Pfam" id="PF07714">
    <property type="entry name" value="PK_Tyr_Ser-Thr"/>
    <property type="match status" value="1"/>
</dbReference>
<dbReference type="Gene3D" id="1.10.510.10">
    <property type="entry name" value="Transferase(Phosphotransferase) domain 1"/>
    <property type="match status" value="1"/>
</dbReference>
<organism evidence="5 6">
    <name type="scientific">Toxocara canis</name>
    <name type="common">Canine roundworm</name>
    <dbReference type="NCBI Taxonomy" id="6265"/>
    <lineage>
        <taxon>Eukaryota</taxon>
        <taxon>Metazoa</taxon>
        <taxon>Ecdysozoa</taxon>
        <taxon>Nematoda</taxon>
        <taxon>Chromadorea</taxon>
        <taxon>Rhabditida</taxon>
        <taxon>Spirurina</taxon>
        <taxon>Ascaridomorpha</taxon>
        <taxon>Ascaridoidea</taxon>
        <taxon>Toxocaridae</taxon>
        <taxon>Toxocara</taxon>
    </lineage>
</organism>
<gene>
    <name evidence="4" type="ORF">TCNE_LOCUS16105</name>
</gene>
<dbReference type="InterPro" id="IPR011009">
    <property type="entry name" value="Kinase-like_dom_sf"/>
</dbReference>
<accession>A0A183V5T5</accession>
<feature type="domain" description="Protein kinase" evidence="3">
    <location>
        <begin position="1"/>
        <end position="224"/>
    </location>
</feature>
<dbReference type="InterPro" id="IPR008266">
    <property type="entry name" value="Tyr_kinase_AS"/>
</dbReference>
<dbReference type="InterPro" id="IPR050198">
    <property type="entry name" value="Non-receptor_tyrosine_kinases"/>
</dbReference>
<dbReference type="SUPFAM" id="SSF56112">
    <property type="entry name" value="Protein kinase-like (PK-like)"/>
    <property type="match status" value="1"/>
</dbReference>
<dbReference type="PROSITE" id="PS50011">
    <property type="entry name" value="PROTEIN_KINASE_DOM"/>
    <property type="match status" value="1"/>
</dbReference>
<dbReference type="AlphaFoldDB" id="A0A183V5T5"/>
<dbReference type="PRINTS" id="PR00109">
    <property type="entry name" value="TYRKINASE"/>
</dbReference>
<dbReference type="PIRSF" id="PIRSF000654">
    <property type="entry name" value="Integrin-linked_kinase"/>
    <property type="match status" value="1"/>
</dbReference>
<evidence type="ECO:0000313" key="6">
    <source>
        <dbReference type="WBParaSite" id="TCNE_0001610601-mRNA-1"/>
    </source>
</evidence>
<dbReference type="WBParaSite" id="TCNE_0001610601-mRNA-1">
    <property type="protein sequence ID" value="TCNE_0001610601-mRNA-1"/>
    <property type="gene ID" value="TCNE_0001610601"/>
</dbReference>
<dbReference type="InterPro" id="IPR000719">
    <property type="entry name" value="Prot_kinase_dom"/>
</dbReference>
<dbReference type="GO" id="GO:0004672">
    <property type="term" value="F:protein kinase activity"/>
    <property type="evidence" value="ECO:0007669"/>
    <property type="project" value="InterPro"/>
</dbReference>
<reference evidence="4 5" key="2">
    <citation type="submission" date="2018-11" db="EMBL/GenBank/DDBJ databases">
        <authorList>
            <consortium name="Pathogen Informatics"/>
        </authorList>
    </citation>
    <scope>NUCLEOTIDE SEQUENCE [LARGE SCALE GENOMIC DNA]</scope>
</reference>
<keyword evidence="1" id="KW-0547">Nucleotide-binding</keyword>
<reference evidence="6" key="1">
    <citation type="submission" date="2016-06" db="UniProtKB">
        <authorList>
            <consortium name="WormBaseParasite"/>
        </authorList>
    </citation>
    <scope>IDENTIFICATION</scope>
</reference>
<keyword evidence="5" id="KW-1185">Reference proteome</keyword>
<dbReference type="CDD" id="cd00192">
    <property type="entry name" value="PTKc"/>
    <property type="match status" value="1"/>
</dbReference>
<evidence type="ECO:0000256" key="1">
    <source>
        <dbReference type="ARBA" id="ARBA00022741"/>
    </source>
</evidence>
<dbReference type="InterPro" id="IPR001245">
    <property type="entry name" value="Ser-Thr/Tyr_kinase_cat_dom"/>
</dbReference>
<keyword evidence="2" id="KW-0067">ATP-binding</keyword>
<protein>
    <submittedName>
        <fullName evidence="6">Tyrosine-protein kinase CSK</fullName>
    </submittedName>
</protein>
<evidence type="ECO:0000313" key="5">
    <source>
        <dbReference type="Proteomes" id="UP000050794"/>
    </source>
</evidence>
<dbReference type="PANTHER" id="PTHR24418">
    <property type="entry name" value="TYROSINE-PROTEIN KINASE"/>
    <property type="match status" value="1"/>
</dbReference>
<evidence type="ECO:0000259" key="3">
    <source>
        <dbReference type="PROSITE" id="PS50011"/>
    </source>
</evidence>
<proteinExistence type="predicted"/>
<dbReference type="EMBL" id="UYWY01023336">
    <property type="protein sequence ID" value="VDM47426.1"/>
    <property type="molecule type" value="Genomic_DNA"/>
</dbReference>